<name>A0A2N5U026_9BASI</name>
<gene>
    <name evidence="1" type="ORF">PCASD_13535</name>
</gene>
<comment type="caution">
    <text evidence="1">The sequence shown here is derived from an EMBL/GenBank/DDBJ whole genome shotgun (WGS) entry which is preliminary data.</text>
</comment>
<reference evidence="1 2" key="1">
    <citation type="submission" date="2017-11" db="EMBL/GenBank/DDBJ databases">
        <title>De novo assembly and phasing of dikaryotic genomes from two isolates of Puccinia coronata f. sp. avenae, the causal agent of oat crown rust.</title>
        <authorList>
            <person name="Miller M.E."/>
            <person name="Zhang Y."/>
            <person name="Omidvar V."/>
            <person name="Sperschneider J."/>
            <person name="Schwessinger B."/>
            <person name="Raley C."/>
            <person name="Palmer J.M."/>
            <person name="Garnica D."/>
            <person name="Upadhyaya N."/>
            <person name="Rathjen J."/>
            <person name="Taylor J.M."/>
            <person name="Park R.F."/>
            <person name="Dodds P.N."/>
            <person name="Hirsch C.D."/>
            <person name="Kianian S.F."/>
            <person name="Figueroa M."/>
        </authorList>
    </citation>
    <scope>NUCLEOTIDE SEQUENCE [LARGE SCALE GENOMIC DNA]</scope>
    <source>
        <strain evidence="1">12SD80</strain>
    </source>
</reference>
<evidence type="ECO:0000313" key="1">
    <source>
        <dbReference type="EMBL" id="PLW31093.1"/>
    </source>
</evidence>
<sequence>MEASSGRYLTEAPVERYHKASSGRLCQVAPTGRFQKASNGRFNIKAPTPAIMQRHFGLAVILCHSMVARVKAVGSSPVEPSTGRFPDGYDRPSKCCPVRGQPRDGSQATKFWTTNGHPENQLNLTNETKLLAIKSLLAPQWPVAINIKS</sequence>
<dbReference type="EMBL" id="PGCI01000278">
    <property type="protein sequence ID" value="PLW31093.1"/>
    <property type="molecule type" value="Genomic_DNA"/>
</dbReference>
<dbReference type="AlphaFoldDB" id="A0A2N5U026"/>
<organism evidence="1 2">
    <name type="scientific">Puccinia coronata f. sp. avenae</name>
    <dbReference type="NCBI Taxonomy" id="200324"/>
    <lineage>
        <taxon>Eukaryota</taxon>
        <taxon>Fungi</taxon>
        <taxon>Dikarya</taxon>
        <taxon>Basidiomycota</taxon>
        <taxon>Pucciniomycotina</taxon>
        <taxon>Pucciniomycetes</taxon>
        <taxon>Pucciniales</taxon>
        <taxon>Pucciniaceae</taxon>
        <taxon>Puccinia</taxon>
    </lineage>
</organism>
<accession>A0A2N5U026</accession>
<evidence type="ECO:0000313" key="2">
    <source>
        <dbReference type="Proteomes" id="UP000235392"/>
    </source>
</evidence>
<protein>
    <submittedName>
        <fullName evidence="1">Uncharacterized protein</fullName>
    </submittedName>
</protein>
<proteinExistence type="predicted"/>
<dbReference type="Proteomes" id="UP000235392">
    <property type="component" value="Unassembled WGS sequence"/>
</dbReference>